<dbReference type="InterPro" id="IPR022637">
    <property type="entry name" value="DNA_polIII_beta_cen"/>
</dbReference>
<dbReference type="InterPro" id="IPR022635">
    <property type="entry name" value="DNA_polIII_beta_C"/>
</dbReference>
<evidence type="ECO:0000256" key="3">
    <source>
        <dbReference type="ARBA" id="ARBA00022490"/>
    </source>
</evidence>
<evidence type="ECO:0000256" key="6">
    <source>
        <dbReference type="ARBA" id="ARBA00022705"/>
    </source>
</evidence>
<comment type="similarity">
    <text evidence="2">Belongs to the beta sliding clamp family.</text>
</comment>
<sequence>KIDCNTGQYTIMGQSNDEFPSEYIIENSKTLSLSGEELIDIINSTSYAASRDDLKPVLQGVLFKVKNEGIVSVATDGHRLVKLEKKNLHALDYNGNVVVPIKFLTLLNSLLKKDDKLSLLVGENHMQVSVDKSIITTRIIKDPYPDYEGVIPKENTKTLIVNKNLFTEAIKRISIFSNKSSRQIALELSNNQMKITTEDPESITTGKETIECDYDGDPMKIGYNALYLREVLQHQQTDEIKIMLNTPLNAGLFVPIEQNTDNIKTTLLMPIRLND</sequence>
<dbReference type="GO" id="GO:0005737">
    <property type="term" value="C:cytoplasm"/>
    <property type="evidence" value="ECO:0007669"/>
    <property type="project" value="UniProtKB-SubCell"/>
</dbReference>
<evidence type="ECO:0000256" key="2">
    <source>
        <dbReference type="ARBA" id="ARBA00010752"/>
    </source>
</evidence>
<organism evidence="11">
    <name type="scientific">marine metagenome</name>
    <dbReference type="NCBI Taxonomy" id="408172"/>
    <lineage>
        <taxon>unclassified sequences</taxon>
        <taxon>metagenomes</taxon>
        <taxon>ecological metagenomes</taxon>
    </lineage>
</organism>
<accession>A0A382U6Z9</accession>
<evidence type="ECO:0000256" key="8">
    <source>
        <dbReference type="ARBA" id="ARBA00023125"/>
    </source>
</evidence>
<keyword evidence="4" id="KW-0808">Transferase</keyword>
<evidence type="ECO:0000313" key="11">
    <source>
        <dbReference type="EMBL" id="SVD30013.1"/>
    </source>
</evidence>
<dbReference type="Gene3D" id="3.70.10.10">
    <property type="match status" value="1"/>
</dbReference>
<dbReference type="CDD" id="cd00140">
    <property type="entry name" value="beta_clamp"/>
    <property type="match status" value="1"/>
</dbReference>
<evidence type="ECO:0000256" key="1">
    <source>
        <dbReference type="ARBA" id="ARBA00004496"/>
    </source>
</evidence>
<dbReference type="PANTHER" id="PTHR30478:SF0">
    <property type="entry name" value="BETA SLIDING CLAMP"/>
    <property type="match status" value="1"/>
</dbReference>
<protein>
    <recommendedName>
        <fullName evidence="12">DNA polymerase III beta sliding clamp central domain-containing protein</fullName>
    </recommendedName>
</protein>
<evidence type="ECO:0008006" key="12">
    <source>
        <dbReference type="Google" id="ProtNLM"/>
    </source>
</evidence>
<dbReference type="Pfam" id="PF02767">
    <property type="entry name" value="DNA_pol3_beta_2"/>
    <property type="match status" value="1"/>
</dbReference>
<dbReference type="AlphaFoldDB" id="A0A382U6Z9"/>
<gene>
    <name evidence="11" type="ORF">METZ01_LOCUS382867</name>
</gene>
<evidence type="ECO:0000259" key="9">
    <source>
        <dbReference type="Pfam" id="PF02767"/>
    </source>
</evidence>
<dbReference type="SMART" id="SM00480">
    <property type="entry name" value="POL3Bc"/>
    <property type="match status" value="1"/>
</dbReference>
<dbReference type="GO" id="GO:0009360">
    <property type="term" value="C:DNA polymerase III complex"/>
    <property type="evidence" value="ECO:0007669"/>
    <property type="project" value="InterPro"/>
</dbReference>
<dbReference type="GO" id="GO:0003887">
    <property type="term" value="F:DNA-directed DNA polymerase activity"/>
    <property type="evidence" value="ECO:0007669"/>
    <property type="project" value="UniProtKB-KW"/>
</dbReference>
<keyword evidence="6" id="KW-0235">DNA replication</keyword>
<evidence type="ECO:0000259" key="10">
    <source>
        <dbReference type="Pfam" id="PF02768"/>
    </source>
</evidence>
<evidence type="ECO:0000256" key="7">
    <source>
        <dbReference type="ARBA" id="ARBA00022932"/>
    </source>
</evidence>
<name>A0A382U6Z9_9ZZZZ</name>
<dbReference type="Gene3D" id="3.10.150.10">
    <property type="entry name" value="DNA Polymerase III, subunit A, domain 2"/>
    <property type="match status" value="1"/>
</dbReference>
<keyword evidence="7" id="KW-0239">DNA-directed DNA polymerase</keyword>
<dbReference type="GO" id="GO:0006271">
    <property type="term" value="P:DNA strand elongation involved in DNA replication"/>
    <property type="evidence" value="ECO:0007669"/>
    <property type="project" value="TreeGrafter"/>
</dbReference>
<dbReference type="InterPro" id="IPR001001">
    <property type="entry name" value="DNA_polIII_beta"/>
</dbReference>
<comment type="subcellular location">
    <subcellularLocation>
        <location evidence="1">Cytoplasm</location>
    </subcellularLocation>
</comment>
<dbReference type="GO" id="GO:0003677">
    <property type="term" value="F:DNA binding"/>
    <property type="evidence" value="ECO:0007669"/>
    <property type="project" value="UniProtKB-KW"/>
</dbReference>
<evidence type="ECO:0000256" key="5">
    <source>
        <dbReference type="ARBA" id="ARBA00022695"/>
    </source>
</evidence>
<dbReference type="GO" id="GO:0008408">
    <property type="term" value="F:3'-5' exonuclease activity"/>
    <property type="evidence" value="ECO:0007669"/>
    <property type="project" value="InterPro"/>
</dbReference>
<feature type="domain" description="DNA polymerase III beta sliding clamp central" evidence="9">
    <location>
        <begin position="33"/>
        <end position="146"/>
    </location>
</feature>
<dbReference type="Pfam" id="PF02768">
    <property type="entry name" value="DNA_pol3_beta_3"/>
    <property type="match status" value="1"/>
</dbReference>
<keyword evidence="5" id="KW-0548">Nucleotidyltransferase</keyword>
<dbReference type="PANTHER" id="PTHR30478">
    <property type="entry name" value="DNA POLYMERASE III SUBUNIT BETA"/>
    <property type="match status" value="1"/>
</dbReference>
<dbReference type="InterPro" id="IPR046938">
    <property type="entry name" value="DNA_clamp_sf"/>
</dbReference>
<reference evidence="11" key="1">
    <citation type="submission" date="2018-05" db="EMBL/GenBank/DDBJ databases">
        <authorList>
            <person name="Lanie J.A."/>
            <person name="Ng W.-L."/>
            <person name="Kazmierczak K.M."/>
            <person name="Andrzejewski T.M."/>
            <person name="Davidsen T.M."/>
            <person name="Wayne K.J."/>
            <person name="Tettelin H."/>
            <person name="Glass J.I."/>
            <person name="Rusch D."/>
            <person name="Podicherti R."/>
            <person name="Tsui H.-C.T."/>
            <person name="Winkler M.E."/>
        </authorList>
    </citation>
    <scope>NUCLEOTIDE SEQUENCE</scope>
</reference>
<feature type="domain" description="DNA polymerase III beta sliding clamp C-terminal" evidence="10">
    <location>
        <begin position="150"/>
        <end position="271"/>
    </location>
</feature>
<dbReference type="SUPFAM" id="SSF55979">
    <property type="entry name" value="DNA clamp"/>
    <property type="match status" value="2"/>
</dbReference>
<dbReference type="NCBIfam" id="TIGR00663">
    <property type="entry name" value="dnan"/>
    <property type="match status" value="1"/>
</dbReference>
<keyword evidence="8" id="KW-0238">DNA-binding</keyword>
<keyword evidence="3" id="KW-0963">Cytoplasm</keyword>
<proteinExistence type="inferred from homology"/>
<dbReference type="EMBL" id="UINC01141965">
    <property type="protein sequence ID" value="SVD30013.1"/>
    <property type="molecule type" value="Genomic_DNA"/>
</dbReference>
<feature type="non-terminal residue" evidence="11">
    <location>
        <position position="1"/>
    </location>
</feature>
<evidence type="ECO:0000256" key="4">
    <source>
        <dbReference type="ARBA" id="ARBA00022679"/>
    </source>
</evidence>